<name>A0ABV2AHB3_9EUKA</name>
<dbReference type="EMBL" id="JBDODL010000186">
    <property type="protein sequence ID" value="MES1919048.1"/>
    <property type="molecule type" value="Genomic_DNA"/>
</dbReference>
<organism evidence="2 3">
    <name type="scientific">Bonamia ostreae</name>
    <dbReference type="NCBI Taxonomy" id="126728"/>
    <lineage>
        <taxon>Eukaryota</taxon>
        <taxon>Sar</taxon>
        <taxon>Rhizaria</taxon>
        <taxon>Endomyxa</taxon>
        <taxon>Ascetosporea</taxon>
        <taxon>Haplosporida</taxon>
        <taxon>Bonamia</taxon>
    </lineage>
</organism>
<feature type="domain" description="CFA20" evidence="1">
    <location>
        <begin position="1"/>
        <end position="88"/>
    </location>
</feature>
<gene>
    <name evidence="2" type="ORF">MHBO_000922</name>
</gene>
<dbReference type="InterPro" id="IPR040441">
    <property type="entry name" value="CFA20/CFAP20DC"/>
</dbReference>
<dbReference type="InterPro" id="IPR007714">
    <property type="entry name" value="CFA20_dom"/>
</dbReference>
<accession>A0ABV2AHB3</accession>
<sequence>MFKNTFQSGFLSVFYSLSDSPLQLWRVEKELDENTEMIEEIALKSTVLKIEGQNPHKNFISLPSDNSRTLGIKLPILVLILKNVIFSFSDRPFLLFRSGN</sequence>
<dbReference type="Proteomes" id="UP001439008">
    <property type="component" value="Unassembled WGS sequence"/>
</dbReference>
<dbReference type="Pfam" id="PF05018">
    <property type="entry name" value="CFA20_dom"/>
    <property type="match status" value="1"/>
</dbReference>
<comment type="caution">
    <text evidence="2">The sequence shown here is derived from an EMBL/GenBank/DDBJ whole genome shotgun (WGS) entry which is preliminary data.</text>
</comment>
<reference evidence="2 3" key="1">
    <citation type="journal article" date="2024" name="BMC Biol.">
        <title>Comparative genomics of Ascetosporea gives new insight into the evolutionary basis for animal parasitism in Rhizaria.</title>
        <authorList>
            <person name="Hiltunen Thoren M."/>
            <person name="Onut-Brannstrom I."/>
            <person name="Alfjorden A."/>
            <person name="Peckova H."/>
            <person name="Swords F."/>
            <person name="Hooper C."/>
            <person name="Holzer A.S."/>
            <person name="Bass D."/>
            <person name="Burki F."/>
        </authorList>
    </citation>
    <scope>NUCLEOTIDE SEQUENCE [LARGE SCALE GENOMIC DNA]</scope>
    <source>
        <strain evidence="2">20-A016</strain>
    </source>
</reference>
<evidence type="ECO:0000313" key="2">
    <source>
        <dbReference type="EMBL" id="MES1919048.1"/>
    </source>
</evidence>
<evidence type="ECO:0000313" key="3">
    <source>
        <dbReference type="Proteomes" id="UP001439008"/>
    </source>
</evidence>
<evidence type="ECO:0000259" key="1">
    <source>
        <dbReference type="Pfam" id="PF05018"/>
    </source>
</evidence>
<proteinExistence type="predicted"/>
<dbReference type="PANTHER" id="PTHR12458">
    <property type="entry name" value="ORF PROTEIN"/>
    <property type="match status" value="1"/>
</dbReference>
<protein>
    <recommendedName>
        <fullName evidence="1">CFA20 domain-containing protein</fullName>
    </recommendedName>
</protein>
<keyword evidence="3" id="KW-1185">Reference proteome</keyword>